<evidence type="ECO:0000256" key="4">
    <source>
        <dbReference type="ARBA" id="ARBA00022490"/>
    </source>
</evidence>
<dbReference type="OrthoDB" id="283815at2759"/>
<comment type="similarity">
    <text evidence="11">Belongs to the dynactin subunit 4 family.</text>
</comment>
<dbReference type="PANTHER" id="PTHR13034">
    <property type="entry name" value="DYNACTIN P62 SUBUNIT"/>
    <property type="match status" value="1"/>
</dbReference>
<evidence type="ECO:0000256" key="2">
    <source>
        <dbReference type="ARBA" id="ARBA00004529"/>
    </source>
</evidence>
<dbReference type="Pfam" id="PF05502">
    <property type="entry name" value="Dynactin_p62"/>
    <property type="match status" value="1"/>
</dbReference>
<comment type="subunit">
    <text evidence="13">Subunit of dynactin, a multiprotein complex part of a tripartite complex with dynein and a adapter, such as BICDL1, BICD2 or HOOK3. The dynactin complex is built around ACTR1A/ACTB filament and consists of an actin-related filament composed of a shoulder domain, a pointed end and a barbed end. Its length is defined by its flexible shoulder domain. The soulder is composed of 2 DCTN1 subunits, 4 DCTN2 and 2 DCTN3. The 4 DCNT2 (via N-terminus) bind the ACTR1A filament and act as molecular rulers to determine the length. The pointed end is important for binding dynein-dynactin cargo adapters. Consists of 4 subunits: ACTR10, DCNT4, DCTN5 and DCTN6. The barbed end is composed of a CAPZA1:CAPZB heterodimers, which binds ACTR1A/ACTB filament and dynactin and stabilizes dynactin. Interacts with ATP7B, but not ATP7A, in a copper-dependent manner. Interacts with ANK2; this interaction is required for localization at costameres. Interacts with N4BP2L1.</text>
</comment>
<proteinExistence type="inferred from homology"/>
<keyword evidence="6" id="KW-0597">Phosphoprotein</keyword>
<dbReference type="AlphaFoldDB" id="A0A6A5RC06"/>
<feature type="compositionally biased region" description="Low complexity" evidence="14">
    <location>
        <begin position="191"/>
        <end position="226"/>
    </location>
</feature>
<dbReference type="EMBL" id="ML978992">
    <property type="protein sequence ID" value="KAF1924604.1"/>
    <property type="molecule type" value="Genomic_DNA"/>
</dbReference>
<evidence type="ECO:0000256" key="5">
    <source>
        <dbReference type="ARBA" id="ARBA00022499"/>
    </source>
</evidence>
<keyword evidence="5" id="KW-1017">Isopeptide bond</keyword>
<evidence type="ECO:0000256" key="11">
    <source>
        <dbReference type="ARBA" id="ARBA00034776"/>
    </source>
</evidence>
<evidence type="ECO:0000256" key="7">
    <source>
        <dbReference type="ARBA" id="ARBA00022843"/>
    </source>
</evidence>
<keyword evidence="16" id="KW-1185">Reference proteome</keyword>
<feature type="region of interest" description="Disordered" evidence="14">
    <location>
        <begin position="148"/>
        <end position="232"/>
    </location>
</feature>
<dbReference type="GO" id="GO:0005869">
    <property type="term" value="C:dynactin complex"/>
    <property type="evidence" value="ECO:0007669"/>
    <property type="project" value="InterPro"/>
</dbReference>
<keyword evidence="8" id="KW-0007">Acetylation</keyword>
<dbReference type="PANTHER" id="PTHR13034:SF2">
    <property type="entry name" value="DYNACTIN SUBUNIT 4"/>
    <property type="match status" value="1"/>
</dbReference>
<evidence type="ECO:0000256" key="10">
    <source>
        <dbReference type="ARBA" id="ARBA00023212"/>
    </source>
</evidence>
<comment type="subcellular location">
    <subcellularLocation>
        <location evidence="1">Cytoplasm</location>
        <location evidence="1">Cytoskeleton</location>
        <location evidence="1">Microtubule organizing center</location>
        <location evidence="1">Centrosome</location>
    </subcellularLocation>
    <subcellularLocation>
        <location evidence="2">Cytoplasm</location>
        <location evidence="2">Cytoskeleton</location>
        <location evidence="2">Stress fiber</location>
    </subcellularLocation>
    <subcellularLocation>
        <location evidence="3">Cytoplasm</location>
        <location evidence="3">Myofibril</location>
    </subcellularLocation>
</comment>
<evidence type="ECO:0000313" key="16">
    <source>
        <dbReference type="Proteomes" id="UP000800082"/>
    </source>
</evidence>
<organism evidence="15 16">
    <name type="scientific">Didymella exigua CBS 183.55</name>
    <dbReference type="NCBI Taxonomy" id="1150837"/>
    <lineage>
        <taxon>Eukaryota</taxon>
        <taxon>Fungi</taxon>
        <taxon>Dikarya</taxon>
        <taxon>Ascomycota</taxon>
        <taxon>Pezizomycotina</taxon>
        <taxon>Dothideomycetes</taxon>
        <taxon>Pleosporomycetidae</taxon>
        <taxon>Pleosporales</taxon>
        <taxon>Pleosporineae</taxon>
        <taxon>Didymellaceae</taxon>
        <taxon>Didymella</taxon>
    </lineage>
</organism>
<keyword evidence="4" id="KW-0963">Cytoplasm</keyword>
<gene>
    <name evidence="15" type="ORF">M421DRAFT_424742</name>
</gene>
<reference evidence="15" key="1">
    <citation type="journal article" date="2020" name="Stud. Mycol.">
        <title>101 Dothideomycetes genomes: a test case for predicting lifestyles and emergence of pathogens.</title>
        <authorList>
            <person name="Haridas S."/>
            <person name="Albert R."/>
            <person name="Binder M."/>
            <person name="Bloem J."/>
            <person name="Labutti K."/>
            <person name="Salamov A."/>
            <person name="Andreopoulos B."/>
            <person name="Baker S."/>
            <person name="Barry K."/>
            <person name="Bills G."/>
            <person name="Bluhm B."/>
            <person name="Cannon C."/>
            <person name="Castanera R."/>
            <person name="Culley D."/>
            <person name="Daum C."/>
            <person name="Ezra D."/>
            <person name="Gonzalez J."/>
            <person name="Henrissat B."/>
            <person name="Kuo A."/>
            <person name="Liang C."/>
            <person name="Lipzen A."/>
            <person name="Lutzoni F."/>
            <person name="Magnuson J."/>
            <person name="Mondo S."/>
            <person name="Nolan M."/>
            <person name="Ohm R."/>
            <person name="Pangilinan J."/>
            <person name="Park H.-J."/>
            <person name="Ramirez L."/>
            <person name="Alfaro M."/>
            <person name="Sun H."/>
            <person name="Tritt A."/>
            <person name="Yoshinaga Y."/>
            <person name="Zwiers L.-H."/>
            <person name="Turgeon B."/>
            <person name="Goodwin S."/>
            <person name="Spatafora J."/>
            <person name="Crous P."/>
            <person name="Grigoriev I."/>
        </authorList>
    </citation>
    <scope>NUCLEOTIDE SEQUENCE</scope>
    <source>
        <strain evidence="15">CBS 183.55</strain>
    </source>
</reference>
<evidence type="ECO:0000256" key="9">
    <source>
        <dbReference type="ARBA" id="ARBA00023054"/>
    </source>
</evidence>
<dbReference type="Proteomes" id="UP000800082">
    <property type="component" value="Unassembled WGS sequence"/>
</dbReference>
<keyword evidence="7" id="KW-0832">Ubl conjugation</keyword>
<evidence type="ECO:0000256" key="12">
    <source>
        <dbReference type="ARBA" id="ARBA00034864"/>
    </source>
</evidence>
<evidence type="ECO:0000256" key="6">
    <source>
        <dbReference type="ARBA" id="ARBA00022553"/>
    </source>
</evidence>
<feature type="compositionally biased region" description="Basic and acidic residues" evidence="14">
    <location>
        <begin position="160"/>
        <end position="180"/>
    </location>
</feature>
<keyword evidence="10" id="KW-0206">Cytoskeleton</keyword>
<dbReference type="GO" id="GO:0001725">
    <property type="term" value="C:stress fiber"/>
    <property type="evidence" value="ECO:0007669"/>
    <property type="project" value="UniProtKB-SubCell"/>
</dbReference>
<evidence type="ECO:0000256" key="8">
    <source>
        <dbReference type="ARBA" id="ARBA00022990"/>
    </source>
</evidence>
<dbReference type="InterPro" id="IPR008603">
    <property type="entry name" value="DCTN4"/>
</dbReference>
<evidence type="ECO:0000256" key="1">
    <source>
        <dbReference type="ARBA" id="ARBA00004300"/>
    </source>
</evidence>
<evidence type="ECO:0000256" key="14">
    <source>
        <dbReference type="SAM" id="MobiDB-lite"/>
    </source>
</evidence>
<name>A0A6A5RC06_9PLEO</name>
<sequence>MAQPCPYTYYACDCCDTNRGADGEERTFDPRSPRADYALFPLEQLLYCEDCRQLRCRRCIVEETLNWYCPSCLFEVPSSVVKSDGNRCTRNCFNCPVCAAPLGVNSVESPERPSDKGGPYLLACPYCHWSTAETGIAFEKHTGIHGQLSRVANGGTPVPTHKERDKERERQLRALDEQRAARYGVRPPGAPSSAAPSSAAPSSGAPSSGEPPSGEPPSGESSSAPETGNGAATLGREDLFANLTAFYRTQMDAQTPSHPFAAHDLSFSSPSTYSRIMSLYSATSRSKKREKPPPMREAAAELEGLCLHDPASDAAAIERLKKEGWPSTLSPAQKLAQMDPHVHFEDDLRPVATLLCTKRSKRCRSCRHILSKPESKITSTRYKIKLLALNHIPRITVRALPSPTAQQPLPAAPGAPTQPPPFNYTNLRQGIPTNLIIHLSNPLFDPVRVTLATPSTTPGKVLSKVTILCPQFDIGANTDVWDDALSSSSAAPVNRGTVVGSDGAIEPGKPYDRGRNWTSVVIEVVPGFLESAGDLDQDDEVIEIPIFVRLEFDADVIADERGLGDSRGTRGDKERREEAFWTVVGVGHIAAA</sequence>
<evidence type="ECO:0000256" key="3">
    <source>
        <dbReference type="ARBA" id="ARBA00004657"/>
    </source>
</evidence>
<accession>A0A6A5RC06</accession>
<keyword evidence="9" id="KW-0175">Coiled coil</keyword>
<evidence type="ECO:0000313" key="15">
    <source>
        <dbReference type="EMBL" id="KAF1924604.1"/>
    </source>
</evidence>
<protein>
    <recommendedName>
        <fullName evidence="12">Dynactin subunit 4</fullName>
    </recommendedName>
</protein>
<dbReference type="GeneID" id="54351523"/>
<evidence type="ECO:0000256" key="13">
    <source>
        <dbReference type="ARBA" id="ARBA00093507"/>
    </source>
</evidence>
<dbReference type="RefSeq" id="XP_033444857.1">
    <property type="nucleotide sequence ID" value="XM_033593855.1"/>
</dbReference>